<dbReference type="GO" id="GO:0008270">
    <property type="term" value="F:zinc ion binding"/>
    <property type="evidence" value="ECO:0007669"/>
    <property type="project" value="UniProtKB-KW"/>
</dbReference>
<keyword evidence="4 5" id="KW-0238">DNA-binding</keyword>
<proteinExistence type="predicted"/>
<reference evidence="8 9" key="1">
    <citation type="journal article" date="2021" name="Elife">
        <title>Chloroplast acquisition without the gene transfer in kleptoplastic sea slugs, Plakobranchus ocellatus.</title>
        <authorList>
            <person name="Maeda T."/>
            <person name="Takahashi S."/>
            <person name="Yoshida T."/>
            <person name="Shimamura S."/>
            <person name="Takaki Y."/>
            <person name="Nagai Y."/>
            <person name="Toyoda A."/>
            <person name="Suzuki Y."/>
            <person name="Arimoto A."/>
            <person name="Ishii H."/>
            <person name="Satoh N."/>
            <person name="Nishiyama T."/>
            <person name="Hasebe M."/>
            <person name="Maruyama T."/>
            <person name="Minagawa J."/>
            <person name="Obokata J."/>
            <person name="Shigenobu S."/>
        </authorList>
    </citation>
    <scope>NUCLEOTIDE SEQUENCE [LARGE SCALE GENOMIC DNA]</scope>
</reference>
<comment type="caution">
    <text evidence="8">The sequence shown here is derived from an EMBL/GenBank/DDBJ whole genome shotgun (WGS) entry which is preliminary data.</text>
</comment>
<gene>
    <name evidence="8" type="ORF">ElyMa_006771800</name>
</gene>
<dbReference type="InterPro" id="IPR006612">
    <property type="entry name" value="THAP_Znf"/>
</dbReference>
<feature type="domain" description="THAP-type" evidence="7">
    <location>
        <begin position="1"/>
        <end position="90"/>
    </location>
</feature>
<name>A0AAV4J221_9GAST</name>
<dbReference type="SMART" id="SM00980">
    <property type="entry name" value="THAP"/>
    <property type="match status" value="1"/>
</dbReference>
<dbReference type="PROSITE" id="PS50950">
    <property type="entry name" value="ZF_THAP"/>
    <property type="match status" value="1"/>
</dbReference>
<dbReference type="Gene3D" id="6.20.210.20">
    <property type="entry name" value="THAP domain"/>
    <property type="match status" value="1"/>
</dbReference>
<evidence type="ECO:0000256" key="1">
    <source>
        <dbReference type="ARBA" id="ARBA00022723"/>
    </source>
</evidence>
<dbReference type="EMBL" id="BMAT01013575">
    <property type="protein sequence ID" value="GFS15487.1"/>
    <property type="molecule type" value="Genomic_DNA"/>
</dbReference>
<evidence type="ECO:0000256" key="2">
    <source>
        <dbReference type="ARBA" id="ARBA00022771"/>
    </source>
</evidence>
<evidence type="ECO:0000256" key="6">
    <source>
        <dbReference type="SAM" id="MobiDB-lite"/>
    </source>
</evidence>
<accession>A0AAV4J221</accession>
<feature type="region of interest" description="Disordered" evidence="6">
    <location>
        <begin position="78"/>
        <end position="97"/>
    </location>
</feature>
<dbReference type="AlphaFoldDB" id="A0AAV4J221"/>
<keyword evidence="1" id="KW-0479">Metal-binding</keyword>
<dbReference type="Pfam" id="PF05485">
    <property type="entry name" value="THAP"/>
    <property type="match status" value="1"/>
</dbReference>
<protein>
    <submittedName>
        <fullName evidence="8">THAP domain-containing protein 11</fullName>
    </submittedName>
</protein>
<dbReference type="InterPro" id="IPR038441">
    <property type="entry name" value="THAP_Znf_sf"/>
</dbReference>
<evidence type="ECO:0000313" key="8">
    <source>
        <dbReference type="EMBL" id="GFS15487.1"/>
    </source>
</evidence>
<organism evidence="8 9">
    <name type="scientific">Elysia marginata</name>
    <dbReference type="NCBI Taxonomy" id="1093978"/>
    <lineage>
        <taxon>Eukaryota</taxon>
        <taxon>Metazoa</taxon>
        <taxon>Spiralia</taxon>
        <taxon>Lophotrochozoa</taxon>
        <taxon>Mollusca</taxon>
        <taxon>Gastropoda</taxon>
        <taxon>Heterobranchia</taxon>
        <taxon>Euthyneura</taxon>
        <taxon>Panpulmonata</taxon>
        <taxon>Sacoglossa</taxon>
        <taxon>Placobranchoidea</taxon>
        <taxon>Plakobranchidae</taxon>
        <taxon>Elysia</taxon>
    </lineage>
</organism>
<evidence type="ECO:0000256" key="5">
    <source>
        <dbReference type="PROSITE-ProRule" id="PRU00309"/>
    </source>
</evidence>
<keyword evidence="3" id="KW-0862">Zinc</keyword>
<dbReference type="Proteomes" id="UP000762676">
    <property type="component" value="Unassembled WGS sequence"/>
</dbReference>
<keyword evidence="9" id="KW-1185">Reference proteome</keyword>
<sequence>MCKKYCCVTGCHHKSGDDEIRLARIPKNKKIRKIWLDRIGRRNFVPNEQTKLCSAHFVGGYLSQDDLPSKFPHKTYQTTKTWKSHPPASTPPTTKTSEDMICLSRSRHALPMIQEWAAWASVLYSLWLVQVRRMVHGLIVEPCRQFRAITKRRSIQQVIHGT</sequence>
<evidence type="ECO:0000313" key="9">
    <source>
        <dbReference type="Proteomes" id="UP000762676"/>
    </source>
</evidence>
<evidence type="ECO:0000256" key="3">
    <source>
        <dbReference type="ARBA" id="ARBA00022833"/>
    </source>
</evidence>
<feature type="compositionally biased region" description="Low complexity" evidence="6">
    <location>
        <begin position="84"/>
        <end position="95"/>
    </location>
</feature>
<evidence type="ECO:0000256" key="4">
    <source>
        <dbReference type="ARBA" id="ARBA00023125"/>
    </source>
</evidence>
<keyword evidence="2 5" id="KW-0863">Zinc-finger</keyword>
<dbReference type="GO" id="GO:0003677">
    <property type="term" value="F:DNA binding"/>
    <property type="evidence" value="ECO:0007669"/>
    <property type="project" value="UniProtKB-UniRule"/>
</dbReference>
<dbReference type="SUPFAM" id="SSF57716">
    <property type="entry name" value="Glucocorticoid receptor-like (DNA-binding domain)"/>
    <property type="match status" value="1"/>
</dbReference>
<evidence type="ECO:0000259" key="7">
    <source>
        <dbReference type="PROSITE" id="PS50950"/>
    </source>
</evidence>